<dbReference type="EMBL" id="MAVT02000904">
    <property type="protein sequence ID" value="POS72881.1"/>
    <property type="molecule type" value="Genomic_DNA"/>
</dbReference>
<dbReference type="OrthoDB" id="4757095at2759"/>
<name>A0A2P5HRM2_DIAHE</name>
<organism evidence="3 4">
    <name type="scientific">Diaporthe helianthi</name>
    <dbReference type="NCBI Taxonomy" id="158607"/>
    <lineage>
        <taxon>Eukaryota</taxon>
        <taxon>Fungi</taxon>
        <taxon>Dikarya</taxon>
        <taxon>Ascomycota</taxon>
        <taxon>Pezizomycotina</taxon>
        <taxon>Sordariomycetes</taxon>
        <taxon>Sordariomycetidae</taxon>
        <taxon>Diaporthales</taxon>
        <taxon>Diaporthaceae</taxon>
        <taxon>Diaporthe</taxon>
    </lineage>
</organism>
<proteinExistence type="predicted"/>
<accession>A0A2P5HRM2</accession>
<feature type="domain" description="DUF7730" evidence="2">
    <location>
        <begin position="9"/>
        <end position="59"/>
    </location>
</feature>
<comment type="caution">
    <text evidence="3">The sequence shown here is derived from an EMBL/GenBank/DDBJ whole genome shotgun (WGS) entry which is preliminary data.</text>
</comment>
<dbReference type="Pfam" id="PF24864">
    <property type="entry name" value="DUF7730"/>
    <property type="match status" value="2"/>
</dbReference>
<feature type="region of interest" description="Disordered" evidence="1">
    <location>
        <begin position="64"/>
        <end position="111"/>
    </location>
</feature>
<dbReference type="PANTHER" id="PTHR38790">
    <property type="entry name" value="2EXR DOMAIN-CONTAINING PROTEIN-RELATED"/>
    <property type="match status" value="1"/>
</dbReference>
<protein>
    <recommendedName>
        <fullName evidence="2">DUF7730 domain-containing protein</fullName>
    </recommendedName>
</protein>
<evidence type="ECO:0000313" key="3">
    <source>
        <dbReference type="EMBL" id="POS72881.1"/>
    </source>
</evidence>
<feature type="domain" description="DUF7730" evidence="2">
    <location>
        <begin position="130"/>
        <end position="308"/>
    </location>
</feature>
<sequence length="342" mass="38380">MATSFIVDPQEQSLLFTTLPLEIRHTIYQQVWLDYGLTQHIHAMTEKSYLLRFPCILRPGQLNHSSDAHDASATPAMPTTPPRPATPADAGDDPDLDIAHDDPGDINGALQDLSGGGSASELLNNHPWCAHFACLRQCSQRWGHSFSSMYTACYRSNRVVPDLRNSAVLTTFLVCRRMYQEASEDLFSKMRFSFSSMVAMDVFLSEVPRAMTSRVQFVHIISGNMGLLSEKFTPADRRSSVQELHDKVKASFPRVREIRLSLHPKRTGEPIPQKQELEPFYALARELKHLRKFEVSLPTKFKVGSEVGYGETPISLQDAPFTAKIVPPGWHEGDDCVYFGSP</sequence>
<dbReference type="Proteomes" id="UP000094444">
    <property type="component" value="Unassembled WGS sequence"/>
</dbReference>
<evidence type="ECO:0000256" key="1">
    <source>
        <dbReference type="SAM" id="MobiDB-lite"/>
    </source>
</evidence>
<dbReference type="AlphaFoldDB" id="A0A2P5HRM2"/>
<dbReference type="InParanoid" id="A0A2P5HRM2"/>
<evidence type="ECO:0000313" key="4">
    <source>
        <dbReference type="Proteomes" id="UP000094444"/>
    </source>
</evidence>
<evidence type="ECO:0000259" key="2">
    <source>
        <dbReference type="Pfam" id="PF24864"/>
    </source>
</evidence>
<keyword evidence="4" id="KW-1185">Reference proteome</keyword>
<dbReference type="PANTHER" id="PTHR38790:SF4">
    <property type="entry name" value="2EXR DOMAIN-CONTAINING PROTEIN"/>
    <property type="match status" value="1"/>
</dbReference>
<reference evidence="3" key="1">
    <citation type="submission" date="2017-09" db="EMBL/GenBank/DDBJ databases">
        <title>Polyketide synthases of a Diaporthe helianthi virulent isolate.</title>
        <authorList>
            <person name="Baroncelli R."/>
        </authorList>
    </citation>
    <scope>NUCLEOTIDE SEQUENCE [LARGE SCALE GENOMIC DNA]</scope>
    <source>
        <strain evidence="3">7/96</strain>
    </source>
</reference>
<gene>
    <name evidence="3" type="ORF">DHEL01_v208720</name>
</gene>
<dbReference type="InterPro" id="IPR056632">
    <property type="entry name" value="DUF7730"/>
</dbReference>